<dbReference type="PRINTS" id="PR00081">
    <property type="entry name" value="GDHRDH"/>
</dbReference>
<dbReference type="AlphaFoldDB" id="A0A521FFJ7"/>
<name>A0A521FFJ7_9SPHI</name>
<sequence>MAKTVLITGASSGFGREASNVFQKNGWNVIATMRSPEKETKLNQLENILVAALDVQDPKSIQHAITAGVEKFGTIDVLINSAGYGLMGVFESAEGGQIKNLFDVNVFGLMEVTKQVLPYFRANGGGTIINISSIGGVVAMPFASPYISSKFAVEGLSESLYHELSSLNILIKIIEPGSIATNFSNGVEMIKNDKAVYDPVMAASFPSYQKLTAHLGKSTVTDVADTIYRAATDGTTQLRYIIGADAHFFIDKKAKAADQEFVNRMREYFIH</sequence>
<protein>
    <submittedName>
        <fullName evidence="4">Short-chain dehydrogenase</fullName>
    </submittedName>
</protein>
<dbReference type="OrthoDB" id="1235794at2"/>
<dbReference type="InterPro" id="IPR002347">
    <property type="entry name" value="SDR_fam"/>
</dbReference>
<evidence type="ECO:0000256" key="3">
    <source>
        <dbReference type="RuleBase" id="RU000363"/>
    </source>
</evidence>
<dbReference type="Proteomes" id="UP000320300">
    <property type="component" value="Unassembled WGS sequence"/>
</dbReference>
<dbReference type="GO" id="GO:0016491">
    <property type="term" value="F:oxidoreductase activity"/>
    <property type="evidence" value="ECO:0007669"/>
    <property type="project" value="UniProtKB-KW"/>
</dbReference>
<comment type="similarity">
    <text evidence="1 3">Belongs to the short-chain dehydrogenases/reductases (SDR) family.</text>
</comment>
<dbReference type="EMBL" id="FXTN01000011">
    <property type="protein sequence ID" value="SMO94431.1"/>
    <property type="molecule type" value="Genomic_DNA"/>
</dbReference>
<dbReference type="InterPro" id="IPR051911">
    <property type="entry name" value="SDR_oxidoreductase"/>
</dbReference>
<evidence type="ECO:0000256" key="1">
    <source>
        <dbReference type="ARBA" id="ARBA00006484"/>
    </source>
</evidence>
<dbReference type="Pfam" id="PF00106">
    <property type="entry name" value="adh_short"/>
    <property type="match status" value="1"/>
</dbReference>
<dbReference type="PRINTS" id="PR00080">
    <property type="entry name" value="SDRFAMILY"/>
</dbReference>
<keyword evidence="5" id="KW-1185">Reference proteome</keyword>
<evidence type="ECO:0000313" key="4">
    <source>
        <dbReference type="EMBL" id="SMO94431.1"/>
    </source>
</evidence>
<gene>
    <name evidence="4" type="ORF">SAMN06265348_111221</name>
</gene>
<keyword evidence="2" id="KW-0560">Oxidoreductase</keyword>
<proteinExistence type="inferred from homology"/>
<dbReference type="PANTHER" id="PTHR43976:SF16">
    <property type="entry name" value="SHORT-CHAIN DEHYDROGENASE_REDUCTASE FAMILY PROTEIN"/>
    <property type="match status" value="1"/>
</dbReference>
<dbReference type="Gene3D" id="3.40.50.720">
    <property type="entry name" value="NAD(P)-binding Rossmann-like Domain"/>
    <property type="match status" value="1"/>
</dbReference>
<dbReference type="SUPFAM" id="SSF51735">
    <property type="entry name" value="NAD(P)-binding Rossmann-fold domains"/>
    <property type="match status" value="1"/>
</dbReference>
<reference evidence="4 5" key="1">
    <citation type="submission" date="2017-05" db="EMBL/GenBank/DDBJ databases">
        <authorList>
            <person name="Varghese N."/>
            <person name="Submissions S."/>
        </authorList>
    </citation>
    <scope>NUCLEOTIDE SEQUENCE [LARGE SCALE GENOMIC DNA]</scope>
    <source>
        <strain evidence="4 5">DSM 19036</strain>
    </source>
</reference>
<evidence type="ECO:0000256" key="2">
    <source>
        <dbReference type="ARBA" id="ARBA00023002"/>
    </source>
</evidence>
<dbReference type="PANTHER" id="PTHR43976">
    <property type="entry name" value="SHORT CHAIN DEHYDROGENASE"/>
    <property type="match status" value="1"/>
</dbReference>
<evidence type="ECO:0000313" key="5">
    <source>
        <dbReference type="Proteomes" id="UP000320300"/>
    </source>
</evidence>
<dbReference type="RefSeq" id="WP_142530185.1">
    <property type="nucleotide sequence ID" value="NZ_CBCSJO010000001.1"/>
</dbReference>
<dbReference type="CDD" id="cd05374">
    <property type="entry name" value="17beta-HSD-like_SDR_c"/>
    <property type="match status" value="1"/>
</dbReference>
<dbReference type="InterPro" id="IPR036291">
    <property type="entry name" value="NAD(P)-bd_dom_sf"/>
</dbReference>
<accession>A0A521FFJ7</accession>
<organism evidence="4 5">
    <name type="scientific">Pedobacter westerhofensis</name>
    <dbReference type="NCBI Taxonomy" id="425512"/>
    <lineage>
        <taxon>Bacteria</taxon>
        <taxon>Pseudomonadati</taxon>
        <taxon>Bacteroidota</taxon>
        <taxon>Sphingobacteriia</taxon>
        <taxon>Sphingobacteriales</taxon>
        <taxon>Sphingobacteriaceae</taxon>
        <taxon>Pedobacter</taxon>
    </lineage>
</organism>